<organism evidence="1 2">
    <name type="scientific">Paraburkholderia dioscoreae</name>
    <dbReference type="NCBI Taxonomy" id="2604047"/>
    <lineage>
        <taxon>Bacteria</taxon>
        <taxon>Pseudomonadati</taxon>
        <taxon>Pseudomonadota</taxon>
        <taxon>Betaproteobacteria</taxon>
        <taxon>Burkholderiales</taxon>
        <taxon>Burkholderiaceae</taxon>
        <taxon>Paraburkholderia</taxon>
    </lineage>
</organism>
<proteinExistence type="predicted"/>
<dbReference type="EMBL" id="LR699553">
    <property type="protein sequence ID" value="VVD27078.1"/>
    <property type="molecule type" value="Genomic_DNA"/>
</dbReference>
<accession>A0A5Q4ZIK3</accession>
<evidence type="ECO:0000313" key="2">
    <source>
        <dbReference type="Proteomes" id="UP000325811"/>
    </source>
</evidence>
<dbReference type="Proteomes" id="UP000325811">
    <property type="component" value="Chromosome I"/>
</dbReference>
<name>A0A5Q4ZIK3_9BURK</name>
<gene>
    <name evidence="1" type="ORF">PDMSB3_0616</name>
</gene>
<sequence length="59" mass="6474">MDGQGGVHLHIVFRRGSRQHGLGKTMLGGEGWAAIFTGASMEFVSDGGDRIRNYQRKRA</sequence>
<keyword evidence="2" id="KW-1185">Reference proteome</keyword>
<reference evidence="1 2" key="1">
    <citation type="submission" date="2019-08" db="EMBL/GenBank/DDBJ databases">
        <authorList>
            <person name="Herpell B J."/>
        </authorList>
    </citation>
    <scope>NUCLEOTIDE SEQUENCE [LARGE SCALE GENOMIC DNA]</scope>
    <source>
        <strain evidence="2">Msb3</strain>
    </source>
</reference>
<dbReference type="AlphaFoldDB" id="A0A5Q4ZIK3"/>
<evidence type="ECO:0000313" key="1">
    <source>
        <dbReference type="EMBL" id="VVD27078.1"/>
    </source>
</evidence>
<dbReference type="KEGG" id="pdio:PDMSB3_0616"/>
<protein>
    <submittedName>
        <fullName evidence="1">Uncharacterized protein</fullName>
    </submittedName>
</protein>